<organism evidence="2 3">
    <name type="scientific">Dendrothele bispora (strain CBS 962.96)</name>
    <dbReference type="NCBI Taxonomy" id="1314807"/>
    <lineage>
        <taxon>Eukaryota</taxon>
        <taxon>Fungi</taxon>
        <taxon>Dikarya</taxon>
        <taxon>Basidiomycota</taxon>
        <taxon>Agaricomycotina</taxon>
        <taxon>Agaricomycetes</taxon>
        <taxon>Agaricomycetidae</taxon>
        <taxon>Agaricales</taxon>
        <taxon>Agaricales incertae sedis</taxon>
        <taxon>Dendrothele</taxon>
    </lineage>
</organism>
<evidence type="ECO:0000256" key="1">
    <source>
        <dbReference type="SAM" id="MobiDB-lite"/>
    </source>
</evidence>
<proteinExistence type="predicted"/>
<evidence type="ECO:0000313" key="3">
    <source>
        <dbReference type="Proteomes" id="UP000297245"/>
    </source>
</evidence>
<reference evidence="2 3" key="1">
    <citation type="journal article" date="2019" name="Nat. Ecol. Evol.">
        <title>Megaphylogeny resolves global patterns of mushroom evolution.</title>
        <authorList>
            <person name="Varga T."/>
            <person name="Krizsan K."/>
            <person name="Foldi C."/>
            <person name="Dima B."/>
            <person name="Sanchez-Garcia M."/>
            <person name="Sanchez-Ramirez S."/>
            <person name="Szollosi G.J."/>
            <person name="Szarkandi J.G."/>
            <person name="Papp V."/>
            <person name="Albert L."/>
            <person name="Andreopoulos W."/>
            <person name="Angelini C."/>
            <person name="Antonin V."/>
            <person name="Barry K.W."/>
            <person name="Bougher N.L."/>
            <person name="Buchanan P."/>
            <person name="Buyck B."/>
            <person name="Bense V."/>
            <person name="Catcheside P."/>
            <person name="Chovatia M."/>
            <person name="Cooper J."/>
            <person name="Damon W."/>
            <person name="Desjardin D."/>
            <person name="Finy P."/>
            <person name="Geml J."/>
            <person name="Haridas S."/>
            <person name="Hughes K."/>
            <person name="Justo A."/>
            <person name="Karasinski D."/>
            <person name="Kautmanova I."/>
            <person name="Kiss B."/>
            <person name="Kocsube S."/>
            <person name="Kotiranta H."/>
            <person name="LaButti K.M."/>
            <person name="Lechner B.E."/>
            <person name="Liimatainen K."/>
            <person name="Lipzen A."/>
            <person name="Lukacs Z."/>
            <person name="Mihaltcheva S."/>
            <person name="Morgado L.N."/>
            <person name="Niskanen T."/>
            <person name="Noordeloos M.E."/>
            <person name="Ohm R.A."/>
            <person name="Ortiz-Santana B."/>
            <person name="Ovrebo C."/>
            <person name="Racz N."/>
            <person name="Riley R."/>
            <person name="Savchenko A."/>
            <person name="Shiryaev A."/>
            <person name="Soop K."/>
            <person name="Spirin V."/>
            <person name="Szebenyi C."/>
            <person name="Tomsovsky M."/>
            <person name="Tulloss R.E."/>
            <person name="Uehling J."/>
            <person name="Grigoriev I.V."/>
            <person name="Vagvolgyi C."/>
            <person name="Papp T."/>
            <person name="Martin F.M."/>
            <person name="Miettinen O."/>
            <person name="Hibbett D.S."/>
            <person name="Nagy L.G."/>
        </authorList>
    </citation>
    <scope>NUCLEOTIDE SEQUENCE [LARGE SCALE GENOMIC DNA]</scope>
    <source>
        <strain evidence="2 3">CBS 962.96</strain>
    </source>
</reference>
<evidence type="ECO:0000313" key="2">
    <source>
        <dbReference type="EMBL" id="THU97344.1"/>
    </source>
</evidence>
<protein>
    <submittedName>
        <fullName evidence="2">Uncharacterized protein</fullName>
    </submittedName>
</protein>
<dbReference type="Proteomes" id="UP000297245">
    <property type="component" value="Unassembled WGS sequence"/>
</dbReference>
<accession>A0A4S8M550</accession>
<dbReference type="AlphaFoldDB" id="A0A4S8M550"/>
<name>A0A4S8M550_DENBC</name>
<feature type="compositionally biased region" description="Low complexity" evidence="1">
    <location>
        <begin position="98"/>
        <end position="112"/>
    </location>
</feature>
<dbReference type="EMBL" id="ML179158">
    <property type="protein sequence ID" value="THU97344.1"/>
    <property type="molecule type" value="Genomic_DNA"/>
</dbReference>
<feature type="region of interest" description="Disordered" evidence="1">
    <location>
        <begin position="76"/>
        <end position="117"/>
    </location>
</feature>
<gene>
    <name evidence="2" type="ORF">K435DRAFT_857741</name>
</gene>
<keyword evidence="3" id="KW-1185">Reference proteome</keyword>
<sequence>MTASISVSVNSCPAFPTPSISAISTSPTAAAVTTHLLPSRVYCNPTNRLRNRGPLEVDMDVSVGFASNPFDLTIDEEDEPHQYPVPGSSSRPALRTDSAPGSGSALGSTATSKARARPTSVFEGVLSTFEAQQTENISEDSDDVLGCILCGFA</sequence>